<keyword evidence="4" id="KW-1185">Reference proteome</keyword>
<dbReference type="eggNOG" id="KOG1430">
    <property type="taxonomic scope" value="Eukaryota"/>
</dbReference>
<evidence type="ECO:0000256" key="1">
    <source>
        <dbReference type="SAM" id="Phobius"/>
    </source>
</evidence>
<feature type="domain" description="NAD-dependent epimerase/dehydratase" evidence="2">
    <location>
        <begin position="5"/>
        <end position="304"/>
    </location>
</feature>
<dbReference type="Gene3D" id="3.40.50.720">
    <property type="entry name" value="NAD(P)-binding Rossmann-like Domain"/>
    <property type="match status" value="1"/>
</dbReference>
<dbReference type="STRING" id="5786.F0ZR21"/>
<gene>
    <name evidence="3" type="ORF">DICPUDRAFT_154328</name>
</gene>
<dbReference type="OMA" id="MFTHIDD"/>
<dbReference type="VEuPathDB" id="AmoebaDB:DICPUDRAFT_154328"/>
<dbReference type="OrthoDB" id="2735536at2759"/>
<keyword evidence="1" id="KW-0472">Membrane</keyword>
<keyword evidence="1" id="KW-0812">Transmembrane</keyword>
<dbReference type="InterPro" id="IPR036291">
    <property type="entry name" value="NAD(P)-bd_dom_sf"/>
</dbReference>
<dbReference type="KEGG" id="dpp:DICPUDRAFT_154328"/>
<dbReference type="PANTHER" id="PTHR43245:SF51">
    <property type="entry name" value="SHORT CHAIN DEHYDROGENASE_REDUCTASE FAMILY 42E, MEMBER 2"/>
    <property type="match status" value="1"/>
</dbReference>
<dbReference type="InterPro" id="IPR001509">
    <property type="entry name" value="Epimerase_deHydtase"/>
</dbReference>
<dbReference type="PANTHER" id="PTHR43245">
    <property type="entry name" value="BIFUNCTIONAL POLYMYXIN RESISTANCE PROTEIN ARNA"/>
    <property type="match status" value="1"/>
</dbReference>
<dbReference type="AlphaFoldDB" id="F0ZR21"/>
<evidence type="ECO:0000259" key="2">
    <source>
        <dbReference type="Pfam" id="PF01370"/>
    </source>
</evidence>
<feature type="transmembrane region" description="Helical" evidence="1">
    <location>
        <begin position="426"/>
        <end position="447"/>
    </location>
</feature>
<dbReference type="Proteomes" id="UP000001064">
    <property type="component" value="Unassembled WGS sequence"/>
</dbReference>
<dbReference type="EMBL" id="GL871134">
    <property type="protein sequence ID" value="EGC33595.1"/>
    <property type="molecule type" value="Genomic_DNA"/>
</dbReference>
<name>F0ZR21_DICPU</name>
<dbReference type="InParanoid" id="F0ZR21"/>
<evidence type="ECO:0000313" key="4">
    <source>
        <dbReference type="Proteomes" id="UP000001064"/>
    </source>
</evidence>
<evidence type="ECO:0000313" key="3">
    <source>
        <dbReference type="EMBL" id="EGC33595.1"/>
    </source>
</evidence>
<dbReference type="InterPro" id="IPR050177">
    <property type="entry name" value="Lipid_A_modif_metabolic_enz"/>
</dbReference>
<proteinExistence type="predicted"/>
<accession>F0ZR21</accession>
<dbReference type="GeneID" id="10504234"/>
<keyword evidence="1" id="KW-1133">Transmembrane helix</keyword>
<dbReference type="SUPFAM" id="SSF51735">
    <property type="entry name" value="NAD(P)-binding Rossmann-fold domains"/>
    <property type="match status" value="1"/>
</dbReference>
<feature type="transmembrane region" description="Helical" evidence="1">
    <location>
        <begin position="348"/>
        <end position="367"/>
    </location>
</feature>
<dbReference type="Pfam" id="PF01370">
    <property type="entry name" value="Epimerase"/>
    <property type="match status" value="1"/>
</dbReference>
<dbReference type="RefSeq" id="XP_003289863.1">
    <property type="nucleotide sequence ID" value="XM_003289815.1"/>
</dbReference>
<sequence>MKENILLTGITGFVGTNLIKPLLQTKLNQAISTPSPTLLDISNKYKNNNKNSDDEEDDNLKYNVFALVREQSSKSRFLEDLKSYKNFQLIIGDFVDLNETSQIECIKNLKSIIIDNNIDIVLHLASFMTFYPTDKENALVFKTNVIGTENLLKASVNIDLESSSSMSAPSTPTSSSPTTFKNKLSLIKRFIYCSSTETMGGKKPVTGIPISEFEDRYSNPNYYYGETKRIAEDHVRRFEERFGLDTIILRPTGLFGKNDQFSMFELIQTVSYGILFFLPSFATGHCMYLHIDDFVQAIQLSLVKEKLATDDTELPHTYIITPDKGLSYKEALIFLNEKLNRMKPRLRLPASICYPAVNLLGFIMYNLPNARKPFLLKTETLKRMEEDRLYSNERAKRELGFKPKYSFKQGLNVTIEEYLENERIGYYPISPLFIFTTIILLTIKFLIL</sequence>
<reference evidence="4" key="1">
    <citation type="journal article" date="2011" name="Genome Biol.">
        <title>Comparative genomics of the social amoebae Dictyostelium discoideum and Dictyostelium purpureum.</title>
        <authorList>
            <consortium name="US DOE Joint Genome Institute (JGI-PGF)"/>
            <person name="Sucgang R."/>
            <person name="Kuo A."/>
            <person name="Tian X."/>
            <person name="Salerno W."/>
            <person name="Parikh A."/>
            <person name="Feasley C.L."/>
            <person name="Dalin E."/>
            <person name="Tu H."/>
            <person name="Huang E."/>
            <person name="Barry K."/>
            <person name="Lindquist E."/>
            <person name="Shapiro H."/>
            <person name="Bruce D."/>
            <person name="Schmutz J."/>
            <person name="Salamov A."/>
            <person name="Fey P."/>
            <person name="Gaudet P."/>
            <person name="Anjard C."/>
            <person name="Babu M.M."/>
            <person name="Basu S."/>
            <person name="Bushmanova Y."/>
            <person name="van der Wel H."/>
            <person name="Katoh-Kurasawa M."/>
            <person name="Dinh C."/>
            <person name="Coutinho P.M."/>
            <person name="Saito T."/>
            <person name="Elias M."/>
            <person name="Schaap P."/>
            <person name="Kay R.R."/>
            <person name="Henrissat B."/>
            <person name="Eichinger L."/>
            <person name="Rivero F."/>
            <person name="Putnam N.H."/>
            <person name="West C.M."/>
            <person name="Loomis W.F."/>
            <person name="Chisholm R.L."/>
            <person name="Shaulsky G."/>
            <person name="Strassmann J.E."/>
            <person name="Queller D.C."/>
            <person name="Kuspa A."/>
            <person name="Grigoriev I.V."/>
        </authorList>
    </citation>
    <scope>NUCLEOTIDE SEQUENCE [LARGE SCALE GENOMIC DNA]</scope>
    <source>
        <strain evidence="4">QSDP1</strain>
    </source>
</reference>
<protein>
    <recommendedName>
        <fullName evidence="2">NAD-dependent epimerase/dehydratase domain-containing protein</fullName>
    </recommendedName>
</protein>
<organism evidence="3 4">
    <name type="scientific">Dictyostelium purpureum</name>
    <name type="common">Slime mold</name>
    <dbReference type="NCBI Taxonomy" id="5786"/>
    <lineage>
        <taxon>Eukaryota</taxon>
        <taxon>Amoebozoa</taxon>
        <taxon>Evosea</taxon>
        <taxon>Eumycetozoa</taxon>
        <taxon>Dictyostelia</taxon>
        <taxon>Dictyosteliales</taxon>
        <taxon>Dictyosteliaceae</taxon>
        <taxon>Dictyostelium</taxon>
    </lineage>
</organism>